<dbReference type="Proteomes" id="UP000007517">
    <property type="component" value="Chromosome"/>
</dbReference>
<dbReference type="KEGG" id="bsd:BLASA_1037"/>
<name>H6RVA6_BLASD</name>
<dbReference type="AlphaFoldDB" id="H6RVA6"/>
<evidence type="ECO:0000313" key="2">
    <source>
        <dbReference type="EMBL" id="CCG01983.1"/>
    </source>
</evidence>
<dbReference type="HOGENOM" id="CLU_2582708_0_0_11"/>
<dbReference type="STRING" id="1146883.BLASA_1037"/>
<sequence>MPAVCAGRADPTGGAAGTPEGRVPLGCPYNYTGGEWSRLRSGDQGKRAEEGNDELVNHPLQKTQAPIPIALTTLSLPDGS</sequence>
<evidence type="ECO:0000313" key="3">
    <source>
        <dbReference type="Proteomes" id="UP000007517"/>
    </source>
</evidence>
<accession>H6RVA6</accession>
<feature type="region of interest" description="Disordered" evidence="1">
    <location>
        <begin position="1"/>
        <end position="21"/>
    </location>
</feature>
<dbReference type="EMBL" id="FO117623">
    <property type="protein sequence ID" value="CCG01983.1"/>
    <property type="molecule type" value="Genomic_DNA"/>
</dbReference>
<reference evidence="3" key="2">
    <citation type="submission" date="2012-02" db="EMBL/GenBank/DDBJ databases">
        <title>Complete genome sequence of Blastococcus saxobsidens strain DD2.</title>
        <authorList>
            <person name="Genoscope."/>
        </authorList>
    </citation>
    <scope>NUCLEOTIDE SEQUENCE [LARGE SCALE GENOMIC DNA]</scope>
    <source>
        <strain evidence="3">DD2</strain>
    </source>
</reference>
<protein>
    <submittedName>
        <fullName evidence="2">Uncharacterized protein</fullName>
    </submittedName>
</protein>
<organism evidence="2 3">
    <name type="scientific">Blastococcus saxobsidens (strain DD2)</name>
    <dbReference type="NCBI Taxonomy" id="1146883"/>
    <lineage>
        <taxon>Bacteria</taxon>
        <taxon>Bacillati</taxon>
        <taxon>Actinomycetota</taxon>
        <taxon>Actinomycetes</taxon>
        <taxon>Geodermatophilales</taxon>
        <taxon>Geodermatophilaceae</taxon>
        <taxon>Blastococcus</taxon>
    </lineage>
</organism>
<reference evidence="2 3" key="1">
    <citation type="journal article" date="2012" name="J. Bacteriol.">
        <title>Genome Sequence of Blastococcus saxobsidens DD2, a Stone-Inhabiting Bacterium.</title>
        <authorList>
            <person name="Chouaia B."/>
            <person name="Crotti E."/>
            <person name="Brusetti L."/>
            <person name="Daffonchio D."/>
            <person name="Essoussi I."/>
            <person name="Nouioui I."/>
            <person name="Sbissi I."/>
            <person name="Ghodhbane-Gtari F."/>
            <person name="Gtari M."/>
            <person name="Vacherie B."/>
            <person name="Barbe V."/>
            <person name="Medigue C."/>
            <person name="Gury J."/>
            <person name="Pujic P."/>
            <person name="Normand P."/>
        </authorList>
    </citation>
    <scope>NUCLEOTIDE SEQUENCE [LARGE SCALE GENOMIC DNA]</scope>
    <source>
        <strain evidence="2 3">DD2</strain>
    </source>
</reference>
<gene>
    <name evidence="2" type="ordered locus">BLASA_1037</name>
</gene>
<keyword evidence="3" id="KW-1185">Reference proteome</keyword>
<evidence type="ECO:0000256" key="1">
    <source>
        <dbReference type="SAM" id="MobiDB-lite"/>
    </source>
</evidence>
<proteinExistence type="predicted"/>